<dbReference type="Pfam" id="PF11374">
    <property type="entry name" value="DUF3176"/>
    <property type="match status" value="1"/>
</dbReference>
<dbReference type="EMBL" id="CP034205">
    <property type="protein sequence ID" value="QBZ56110.1"/>
    <property type="molecule type" value="Genomic_DNA"/>
</dbReference>
<feature type="region of interest" description="Disordered" evidence="1">
    <location>
        <begin position="275"/>
        <end position="302"/>
    </location>
</feature>
<accession>A0A4P7N7S8</accession>
<dbReference type="PANTHER" id="PTHR35394:SF5">
    <property type="entry name" value="DUF3176 DOMAIN-CONTAINING PROTEIN"/>
    <property type="match status" value="1"/>
</dbReference>
<feature type="region of interest" description="Disordered" evidence="1">
    <location>
        <begin position="163"/>
        <end position="233"/>
    </location>
</feature>
<proteinExistence type="predicted"/>
<gene>
    <name evidence="3" type="ORF">PoMZ_01016</name>
</gene>
<keyword evidence="2" id="KW-0472">Membrane</keyword>
<feature type="compositionally biased region" description="Polar residues" evidence="1">
    <location>
        <begin position="218"/>
        <end position="233"/>
    </location>
</feature>
<feature type="compositionally biased region" description="Low complexity" evidence="1">
    <location>
        <begin position="96"/>
        <end position="107"/>
    </location>
</feature>
<feature type="region of interest" description="Disordered" evidence="1">
    <location>
        <begin position="85"/>
        <end position="111"/>
    </location>
</feature>
<dbReference type="PANTHER" id="PTHR35394">
    <property type="entry name" value="DUF3176 DOMAIN-CONTAINING PROTEIN"/>
    <property type="match status" value="1"/>
</dbReference>
<feature type="transmembrane region" description="Helical" evidence="2">
    <location>
        <begin position="587"/>
        <end position="610"/>
    </location>
</feature>
<reference evidence="3 4" key="1">
    <citation type="journal article" date="2019" name="Mol. Biol. Evol.">
        <title>Blast fungal genomes show frequent chromosomal changes, gene gains and losses, and effector gene turnover.</title>
        <authorList>
            <person name="Gomez Luciano L.B."/>
            <person name="Jason Tsai I."/>
            <person name="Chuma I."/>
            <person name="Tosa Y."/>
            <person name="Chen Y.H."/>
            <person name="Li J.Y."/>
            <person name="Li M.Y."/>
            <person name="Jade Lu M.Y."/>
            <person name="Nakayashiki H."/>
            <person name="Li W.H."/>
        </authorList>
    </citation>
    <scope>NUCLEOTIDE SEQUENCE [LARGE SCALE GENOMIC DNA]</scope>
    <source>
        <strain evidence="3">MZ5-1-6</strain>
    </source>
</reference>
<feature type="compositionally biased region" description="Pro residues" evidence="1">
    <location>
        <begin position="188"/>
        <end position="197"/>
    </location>
</feature>
<evidence type="ECO:0000313" key="3">
    <source>
        <dbReference type="EMBL" id="QBZ56110.1"/>
    </source>
</evidence>
<evidence type="ECO:0000256" key="2">
    <source>
        <dbReference type="SAM" id="Phobius"/>
    </source>
</evidence>
<dbReference type="AlphaFoldDB" id="A0A4P7N7S8"/>
<evidence type="ECO:0000313" key="4">
    <source>
        <dbReference type="Proteomes" id="UP000294847"/>
    </source>
</evidence>
<dbReference type="Proteomes" id="UP000294847">
    <property type="component" value="Chromosome 2"/>
</dbReference>
<keyword evidence="2" id="KW-0812">Transmembrane</keyword>
<evidence type="ECO:0000256" key="1">
    <source>
        <dbReference type="SAM" id="MobiDB-lite"/>
    </source>
</evidence>
<feature type="transmembrane region" description="Helical" evidence="2">
    <location>
        <begin position="520"/>
        <end position="542"/>
    </location>
</feature>
<organism evidence="3 4">
    <name type="scientific">Pyricularia oryzae</name>
    <name type="common">Rice blast fungus</name>
    <name type="synonym">Magnaporthe oryzae</name>
    <dbReference type="NCBI Taxonomy" id="318829"/>
    <lineage>
        <taxon>Eukaryota</taxon>
        <taxon>Fungi</taxon>
        <taxon>Dikarya</taxon>
        <taxon>Ascomycota</taxon>
        <taxon>Pezizomycotina</taxon>
        <taxon>Sordariomycetes</taxon>
        <taxon>Sordariomycetidae</taxon>
        <taxon>Magnaporthales</taxon>
        <taxon>Pyriculariaceae</taxon>
        <taxon>Pyricularia</taxon>
    </lineage>
</organism>
<protein>
    <submittedName>
        <fullName evidence="3">Uncharacterized protein</fullName>
    </submittedName>
</protein>
<feature type="transmembrane region" description="Helical" evidence="2">
    <location>
        <begin position="945"/>
        <end position="972"/>
    </location>
</feature>
<keyword evidence="2" id="KW-1133">Transmembrane helix</keyword>
<feature type="transmembrane region" description="Helical" evidence="2">
    <location>
        <begin position="488"/>
        <end position="508"/>
    </location>
</feature>
<sequence>MLCAVAGRIINRCGCPVASPRGIILVRRAAAKASAGEETYIMSSPNRLKFPGEDFFHPGFTPAGFTPTTVPEDEAFTSRLEPQPRPIITRKPVPSPTQQTLSTSSKPNPLAMNPVLISSPEAVTEASGVAECEEKRGMGLGLAQEPNAEATLAVPVQNLLSAESPTEEVSAPSSAYGDSSAVSANPSQPSPPAPWPAVPHVQKDYAFSQLHGGGAPPQETSQPVSPISDSDYFDSTQASRVNSLAHRVSHRAGVPISATSNAPMPPLPIERQKLPDEGEQQEEVHGEHRHERETAVPAQEKRRSTNNWPLGLYFDRPSDELSPIVAFDELPDFKQSPSHTAPDVMSPSILEAPPPSQLRAPNTQQQMFGPHRASQQYQQTFSPHRSSQTFIPYRASHPQYSAPAPFDTRFSLPPVSVQPERPPMNSQQSRYSSATMGGTTPFLHHNEDEGIFDSQKKGISRTDTADFSTAGSAHSIFSSFQASWLPEILWILLSIACLGIIAVILSRFDQESLREFPLPITMNTLVAFFITICHAALIFPLVQALSQLRWNWFVREDRSLADFQAFEDARTGPFGAVRLLIATKGRFLNIVLVIIMLLGLITSAMTQMIIAYPTRLANSSAVPQVFRTEAYPNNNNQATSAPDLDRRQKQSIQNGIYNPAEVPIAHLPPVCGSKECETQKFSSLAVCTRTEDISSRLLVSSDPLADDLVTRLGLDGTRQVRRASLSNGEYLIGSTDTYNLNISTPLLASDDIKSPNTSFAFSNQPDLMAAAISNVFIIYTKQASFQEPGSSSPGSSDTAFGAMEILFHFCVAEYTVNSGTEMDQQVTQFRTRAEESMVVLSESGKDYKIDRNSAAALTRYMTSVFHGTFSAAIGSGAVGYTGASDAVGSSMFGTSSQTLPERDRLASIRNLTQNVATSLTNTIRTRGIHISAASIEHETYISIRWGWFAFLVVQVVLAASFLGGVIMETILLDVRVLKSSALAGMFAVSAEDRKLLEAEGIGRVNEGHVMASAVKADGIRGRFVCSGDREGWVLDLGVR</sequence>
<dbReference type="InterPro" id="IPR021514">
    <property type="entry name" value="DUF3176"/>
</dbReference>
<name>A0A4P7N7S8_PYROR</name>